<dbReference type="Pfam" id="PF09250">
    <property type="entry name" value="Prim-Pol"/>
    <property type="match status" value="1"/>
</dbReference>
<dbReference type="EMBL" id="LAZR01052949">
    <property type="protein sequence ID" value="KKK81829.1"/>
    <property type="molecule type" value="Genomic_DNA"/>
</dbReference>
<feature type="non-terminal residue" evidence="2">
    <location>
        <position position="1"/>
    </location>
</feature>
<comment type="caution">
    <text evidence="2">The sequence shown here is derived from an EMBL/GenBank/DDBJ whole genome shotgun (WGS) entry which is preliminary data.</text>
</comment>
<evidence type="ECO:0000259" key="1">
    <source>
        <dbReference type="Pfam" id="PF09250"/>
    </source>
</evidence>
<protein>
    <recommendedName>
        <fullName evidence="1">DNA primase/polymerase bifunctional N-terminal domain-containing protein</fullName>
    </recommendedName>
</protein>
<dbReference type="AlphaFoldDB" id="A0A0F9ATQ8"/>
<feature type="domain" description="DNA primase/polymerase bifunctional N-terminal" evidence="1">
    <location>
        <begin position="28"/>
        <end position="145"/>
    </location>
</feature>
<organism evidence="2">
    <name type="scientific">marine sediment metagenome</name>
    <dbReference type="NCBI Taxonomy" id="412755"/>
    <lineage>
        <taxon>unclassified sequences</taxon>
        <taxon>metagenomes</taxon>
        <taxon>ecological metagenomes</taxon>
    </lineage>
</organism>
<dbReference type="InterPro" id="IPR015330">
    <property type="entry name" value="DNA_primase/pol_bifunc_N"/>
</dbReference>
<evidence type="ECO:0000313" key="2">
    <source>
        <dbReference type="EMBL" id="KKK81829.1"/>
    </source>
</evidence>
<name>A0A0F9ATQ8_9ZZZZ</name>
<reference evidence="2" key="1">
    <citation type="journal article" date="2015" name="Nature">
        <title>Complex archaea that bridge the gap between prokaryotes and eukaryotes.</title>
        <authorList>
            <person name="Spang A."/>
            <person name="Saw J.H."/>
            <person name="Jorgensen S.L."/>
            <person name="Zaremba-Niedzwiedzka K."/>
            <person name="Martijn J."/>
            <person name="Lind A.E."/>
            <person name="van Eijk R."/>
            <person name="Schleper C."/>
            <person name="Guy L."/>
            <person name="Ettema T.J."/>
        </authorList>
    </citation>
    <scope>NUCLEOTIDE SEQUENCE</scope>
</reference>
<proteinExistence type="predicted"/>
<sequence>MEQLLKFHKALMSNAPKDYQPHYFLVEKNGKNPDGKEIFRRSKLNGSWKQPHARLDIVEALAWIEKGGNIGIAGTGGLVNIDIDNQKYVDLLPKSLTAISRSRKGKHGFYWSHPDCKILPINIPTDDGEVRSDWQYVLTPGSYVPSPECKEELAGFYTVDIDMPPNKIKFEELPFFFKDQYTKNQEANKEKASMKKNTFISNDGGSALYKLTIHDLVSVSPGRREGHPLHGSDTGMNFSIKNDLGHCWRHLVSLNAIQFLAIKSGYMSCQDAGTPHKSAGVSKIDDGAIFYAWVEAKKTGLISKDDKTPTKAMKYIAKQHRLMDNVDSVDLLPLGVYNKVIQIIQEEY</sequence>
<gene>
    <name evidence="2" type="ORF">LCGC14_2809510</name>
</gene>
<accession>A0A0F9ATQ8</accession>